<reference evidence="2" key="2">
    <citation type="journal article" date="2017" name="Nat. Plants">
        <title>The Aegilops tauschii genome reveals multiple impacts of transposons.</title>
        <authorList>
            <person name="Zhao G."/>
            <person name="Zou C."/>
            <person name="Li K."/>
            <person name="Wang K."/>
            <person name="Li T."/>
            <person name="Gao L."/>
            <person name="Zhang X."/>
            <person name="Wang H."/>
            <person name="Yang Z."/>
            <person name="Liu X."/>
            <person name="Jiang W."/>
            <person name="Mao L."/>
            <person name="Kong X."/>
            <person name="Jiao Y."/>
            <person name="Jia J."/>
        </authorList>
    </citation>
    <scope>NUCLEOTIDE SEQUENCE [LARGE SCALE GENOMIC DNA]</scope>
    <source>
        <strain evidence="2">cv. AL8/78</strain>
    </source>
</reference>
<reference evidence="1" key="3">
    <citation type="journal article" date="2017" name="Nature">
        <title>Genome sequence of the progenitor of the wheat D genome Aegilops tauschii.</title>
        <authorList>
            <person name="Luo M.C."/>
            <person name="Gu Y.Q."/>
            <person name="Puiu D."/>
            <person name="Wang H."/>
            <person name="Twardziok S.O."/>
            <person name="Deal K.R."/>
            <person name="Huo N."/>
            <person name="Zhu T."/>
            <person name="Wang L."/>
            <person name="Wang Y."/>
            <person name="McGuire P.E."/>
            <person name="Liu S."/>
            <person name="Long H."/>
            <person name="Ramasamy R.K."/>
            <person name="Rodriguez J.C."/>
            <person name="Van S.L."/>
            <person name="Yuan L."/>
            <person name="Wang Z."/>
            <person name="Xia Z."/>
            <person name="Xiao L."/>
            <person name="Anderson O.D."/>
            <person name="Ouyang S."/>
            <person name="Liang Y."/>
            <person name="Zimin A.V."/>
            <person name="Pertea G."/>
            <person name="Qi P."/>
            <person name="Bennetzen J.L."/>
            <person name="Dai X."/>
            <person name="Dawson M.W."/>
            <person name="Muller H.G."/>
            <person name="Kugler K."/>
            <person name="Rivarola-Duarte L."/>
            <person name="Spannagl M."/>
            <person name="Mayer K.F.X."/>
            <person name="Lu F.H."/>
            <person name="Bevan M.W."/>
            <person name="Leroy P."/>
            <person name="Li P."/>
            <person name="You F.M."/>
            <person name="Sun Q."/>
            <person name="Liu Z."/>
            <person name="Lyons E."/>
            <person name="Wicker T."/>
            <person name="Salzberg S.L."/>
            <person name="Devos K.M."/>
            <person name="Dvorak J."/>
        </authorList>
    </citation>
    <scope>NUCLEOTIDE SEQUENCE [LARGE SCALE GENOMIC DNA]</scope>
    <source>
        <strain evidence="1">cv. AL8/78</strain>
    </source>
</reference>
<dbReference type="InterPro" id="IPR026736">
    <property type="entry name" value="Virilizer"/>
</dbReference>
<evidence type="ECO:0000313" key="1">
    <source>
        <dbReference type="EnsemblPlants" id="AET7Gv20860000.39"/>
    </source>
</evidence>
<sequence>LDHSLANVVSSPSEGKFEDLPPALRSSKFKFEESLSSIKPLSFQSTDLDLSLEVKKILYLALKMHQIPNVENLIPDLGSAVISAVSKYVTNSNCMPHSWNQDLADGFSKSNLDPQESNNVHTEASNELFEIWKNVHSVAATRFGDDGFAVGLEELPTTKTILELFNNSFPYYRNCSLLDLQCPSQNNWLVMSLSLVLLICSSKESCFYFVDAGGMEQIINLLCWNTPKSTATTLLLLGIVENATRHGVGCEAFLGWWPRSDRNSIPTGSSDGYCSLLKLLLEKERHDIASRATYVLQRLRFYEILSRYEV</sequence>
<dbReference type="PANTHER" id="PTHR23185">
    <property type="entry name" value="PROTEIN VIRILIZER HOMOLOG"/>
    <property type="match status" value="1"/>
</dbReference>
<dbReference type="Gramene" id="AET7Gv20860000.39">
    <property type="protein sequence ID" value="AET7Gv20860000.39"/>
    <property type="gene ID" value="AET7Gv20860000"/>
</dbReference>
<reference evidence="2" key="1">
    <citation type="journal article" date="2014" name="Science">
        <title>Ancient hybridizations among the ancestral genomes of bread wheat.</title>
        <authorList>
            <consortium name="International Wheat Genome Sequencing Consortium,"/>
            <person name="Marcussen T."/>
            <person name="Sandve S.R."/>
            <person name="Heier L."/>
            <person name="Spannagl M."/>
            <person name="Pfeifer M."/>
            <person name="Jakobsen K.S."/>
            <person name="Wulff B.B."/>
            <person name="Steuernagel B."/>
            <person name="Mayer K.F."/>
            <person name="Olsen O.A."/>
        </authorList>
    </citation>
    <scope>NUCLEOTIDE SEQUENCE [LARGE SCALE GENOMIC DNA]</scope>
    <source>
        <strain evidence="2">cv. AL8/78</strain>
    </source>
</reference>
<organism evidence="1 2">
    <name type="scientific">Aegilops tauschii subsp. strangulata</name>
    <name type="common">Goatgrass</name>
    <dbReference type="NCBI Taxonomy" id="200361"/>
    <lineage>
        <taxon>Eukaryota</taxon>
        <taxon>Viridiplantae</taxon>
        <taxon>Streptophyta</taxon>
        <taxon>Embryophyta</taxon>
        <taxon>Tracheophyta</taxon>
        <taxon>Spermatophyta</taxon>
        <taxon>Magnoliopsida</taxon>
        <taxon>Liliopsida</taxon>
        <taxon>Poales</taxon>
        <taxon>Poaceae</taxon>
        <taxon>BOP clade</taxon>
        <taxon>Pooideae</taxon>
        <taxon>Triticodae</taxon>
        <taxon>Triticeae</taxon>
        <taxon>Triticinae</taxon>
        <taxon>Aegilops</taxon>
    </lineage>
</organism>
<proteinExistence type="predicted"/>
<dbReference type="GO" id="GO:0003723">
    <property type="term" value="F:RNA binding"/>
    <property type="evidence" value="ECO:0007669"/>
    <property type="project" value="TreeGrafter"/>
</dbReference>
<accession>A0A453S931</accession>
<reference evidence="1" key="4">
    <citation type="submission" date="2019-03" db="UniProtKB">
        <authorList>
            <consortium name="EnsemblPlants"/>
        </authorList>
    </citation>
    <scope>IDENTIFICATION</scope>
</reference>
<keyword evidence="2" id="KW-1185">Reference proteome</keyword>
<dbReference type="AlphaFoldDB" id="A0A453S931"/>
<dbReference type="Proteomes" id="UP000015105">
    <property type="component" value="Chromosome 7D"/>
</dbReference>
<protein>
    <submittedName>
        <fullName evidence="1">Uncharacterized protein</fullName>
    </submittedName>
</protein>
<reference evidence="1" key="5">
    <citation type="journal article" date="2021" name="G3 (Bethesda)">
        <title>Aegilops tauschii genome assembly Aet v5.0 features greater sequence contiguity and improved annotation.</title>
        <authorList>
            <person name="Wang L."/>
            <person name="Zhu T."/>
            <person name="Rodriguez J.C."/>
            <person name="Deal K.R."/>
            <person name="Dubcovsky J."/>
            <person name="McGuire P.E."/>
            <person name="Lux T."/>
            <person name="Spannagl M."/>
            <person name="Mayer K.F.X."/>
            <person name="Baldrich P."/>
            <person name="Meyers B.C."/>
            <person name="Huo N."/>
            <person name="Gu Y.Q."/>
            <person name="Zhou H."/>
            <person name="Devos K.M."/>
            <person name="Bennetzen J.L."/>
            <person name="Unver T."/>
            <person name="Budak H."/>
            <person name="Gulick P.J."/>
            <person name="Galiba G."/>
            <person name="Kalapos B."/>
            <person name="Nelson D.R."/>
            <person name="Li P."/>
            <person name="You F.M."/>
            <person name="Luo M.C."/>
            <person name="Dvorak J."/>
        </authorList>
    </citation>
    <scope>NUCLEOTIDE SEQUENCE [LARGE SCALE GENOMIC DNA]</scope>
    <source>
        <strain evidence="1">cv. AL8/78</strain>
    </source>
</reference>
<dbReference type="EnsemblPlants" id="AET7Gv20860000.39">
    <property type="protein sequence ID" value="AET7Gv20860000.39"/>
    <property type="gene ID" value="AET7Gv20860000"/>
</dbReference>
<dbReference type="GO" id="GO:0036396">
    <property type="term" value="C:RNA N6-methyladenosine methyltransferase complex"/>
    <property type="evidence" value="ECO:0007669"/>
    <property type="project" value="TreeGrafter"/>
</dbReference>
<dbReference type="PANTHER" id="PTHR23185:SF0">
    <property type="entry name" value="PROTEIN VIRILIZER HOMOLOG"/>
    <property type="match status" value="1"/>
</dbReference>
<evidence type="ECO:0000313" key="2">
    <source>
        <dbReference type="Proteomes" id="UP000015105"/>
    </source>
</evidence>
<name>A0A453S931_AEGTS</name>